<keyword evidence="5" id="KW-1185">Reference proteome</keyword>
<feature type="domain" description="YCII-related" evidence="3">
    <location>
        <begin position="46"/>
        <end position="126"/>
    </location>
</feature>
<keyword evidence="2" id="KW-0732">Signal</keyword>
<sequence length="154" mass="17011">MKKLLLAICLSAATLAVAAQDKKAKVPYDEALAKKLGADDYGMKMYIMVILKSGTNTTETKAKTDSLFAGHMANMDKMVALNKLVVAGPMGKNDKNYRGIFILNTKSMDEAKQLLENDPAIKAKVLEPELYNWYGSAALSEYLPFHDKVQKKSF</sequence>
<evidence type="ECO:0000313" key="4">
    <source>
        <dbReference type="EMBL" id="SDD94457.1"/>
    </source>
</evidence>
<gene>
    <name evidence="4" type="ORF">SAMN04488024_109147</name>
</gene>
<reference evidence="5" key="1">
    <citation type="submission" date="2016-10" db="EMBL/GenBank/DDBJ databases">
        <authorList>
            <person name="Varghese N."/>
            <person name="Submissions S."/>
        </authorList>
    </citation>
    <scope>NUCLEOTIDE SEQUENCE [LARGE SCALE GENOMIC DNA]</scope>
    <source>
        <strain evidence="5">DSM 18609</strain>
    </source>
</reference>
<protein>
    <submittedName>
        <fullName evidence="4">Uncharacterized conserved protein YciI, contains a putative active-site phosphohistidine</fullName>
    </submittedName>
</protein>
<dbReference type="AlphaFoldDB" id="A0A1G6YXV0"/>
<accession>A0A1G6YXV0</accession>
<dbReference type="Pfam" id="PF03795">
    <property type="entry name" value="YCII"/>
    <property type="match status" value="1"/>
</dbReference>
<name>A0A1G6YXV0_9SPHI</name>
<proteinExistence type="inferred from homology"/>
<dbReference type="Proteomes" id="UP000199455">
    <property type="component" value="Unassembled WGS sequence"/>
</dbReference>
<dbReference type="InterPro" id="IPR005545">
    <property type="entry name" value="YCII"/>
</dbReference>
<dbReference type="SUPFAM" id="SSF54909">
    <property type="entry name" value="Dimeric alpha+beta barrel"/>
    <property type="match status" value="1"/>
</dbReference>
<comment type="similarity">
    <text evidence="1">Belongs to the YciI family.</text>
</comment>
<evidence type="ECO:0000259" key="3">
    <source>
        <dbReference type="Pfam" id="PF03795"/>
    </source>
</evidence>
<feature type="chain" id="PRO_5011758237" evidence="2">
    <location>
        <begin position="19"/>
        <end position="154"/>
    </location>
</feature>
<evidence type="ECO:0000256" key="2">
    <source>
        <dbReference type="SAM" id="SignalP"/>
    </source>
</evidence>
<evidence type="ECO:0000256" key="1">
    <source>
        <dbReference type="ARBA" id="ARBA00007689"/>
    </source>
</evidence>
<dbReference type="STRING" id="390242.SAMN04488024_109147"/>
<feature type="signal peptide" evidence="2">
    <location>
        <begin position="1"/>
        <end position="18"/>
    </location>
</feature>
<organism evidence="4 5">
    <name type="scientific">Pedobacter soli</name>
    <dbReference type="NCBI Taxonomy" id="390242"/>
    <lineage>
        <taxon>Bacteria</taxon>
        <taxon>Pseudomonadati</taxon>
        <taxon>Bacteroidota</taxon>
        <taxon>Sphingobacteriia</taxon>
        <taxon>Sphingobacteriales</taxon>
        <taxon>Sphingobacteriaceae</taxon>
        <taxon>Pedobacter</taxon>
    </lineage>
</organism>
<dbReference type="Gene3D" id="3.30.70.1060">
    <property type="entry name" value="Dimeric alpha+beta barrel"/>
    <property type="match status" value="1"/>
</dbReference>
<dbReference type="EMBL" id="FMZH01000009">
    <property type="protein sequence ID" value="SDD94457.1"/>
    <property type="molecule type" value="Genomic_DNA"/>
</dbReference>
<dbReference type="InterPro" id="IPR011008">
    <property type="entry name" value="Dimeric_a/b-barrel"/>
</dbReference>
<dbReference type="RefSeq" id="WP_090771283.1">
    <property type="nucleotide sequence ID" value="NZ_FMZH01000009.1"/>
</dbReference>
<evidence type="ECO:0000313" key="5">
    <source>
        <dbReference type="Proteomes" id="UP000199455"/>
    </source>
</evidence>